<dbReference type="GO" id="GO:0004713">
    <property type="term" value="F:protein tyrosine kinase activity"/>
    <property type="evidence" value="ECO:0007669"/>
    <property type="project" value="TreeGrafter"/>
</dbReference>
<dbReference type="AlphaFoldDB" id="A0A6G1VIJ5"/>
<protein>
    <submittedName>
        <fullName evidence="3">Chain-length determining protein</fullName>
    </submittedName>
</protein>
<keyword evidence="1" id="KW-0175">Coiled coil</keyword>
<dbReference type="PANTHER" id="PTHR32309:SF13">
    <property type="entry name" value="FERRIC ENTEROBACTIN TRANSPORT PROTEIN FEPE"/>
    <property type="match status" value="1"/>
</dbReference>
<gene>
    <name evidence="3" type="ORF">F7D25_02235</name>
</gene>
<keyword evidence="2" id="KW-0472">Membrane</keyword>
<evidence type="ECO:0000256" key="2">
    <source>
        <dbReference type="SAM" id="Phobius"/>
    </source>
</evidence>
<reference evidence="3 4" key="1">
    <citation type="submission" date="2019-09" db="EMBL/GenBank/DDBJ databases">
        <title>Distinct polysaccharide growth profiles of human intestinal Prevotella copri isolates.</title>
        <authorList>
            <person name="Fehlner-Peach H."/>
            <person name="Magnabosco C."/>
            <person name="Raghavan V."/>
            <person name="Scher J.U."/>
            <person name="Tett A."/>
            <person name="Cox L.M."/>
            <person name="Gottsegen C."/>
            <person name="Watters A."/>
            <person name="Wiltshire- Gordon J.D."/>
            <person name="Segata N."/>
            <person name="Bonneau R."/>
            <person name="Littman D.R."/>
        </authorList>
    </citation>
    <scope>NUCLEOTIDE SEQUENCE [LARGE SCALE GENOMIC DNA]</scope>
    <source>
        <strain evidence="4">iAA917</strain>
    </source>
</reference>
<keyword evidence="2" id="KW-1133">Transmembrane helix</keyword>
<feature type="transmembrane region" description="Helical" evidence="2">
    <location>
        <begin position="332"/>
        <end position="351"/>
    </location>
</feature>
<comment type="caution">
    <text evidence="3">The sequence shown here is derived from an EMBL/GenBank/DDBJ whole genome shotgun (WGS) entry which is preliminary data.</text>
</comment>
<dbReference type="Proteomes" id="UP000477980">
    <property type="component" value="Unassembled WGS sequence"/>
</dbReference>
<keyword evidence="2" id="KW-0812">Transmembrane</keyword>
<proteinExistence type="predicted"/>
<dbReference type="OrthoDB" id="1522571at2"/>
<evidence type="ECO:0000256" key="1">
    <source>
        <dbReference type="SAM" id="Coils"/>
    </source>
</evidence>
<evidence type="ECO:0000313" key="3">
    <source>
        <dbReference type="EMBL" id="MQP13249.1"/>
    </source>
</evidence>
<feature type="coiled-coil region" evidence="1">
    <location>
        <begin position="239"/>
        <end position="292"/>
    </location>
</feature>
<name>A0A6G1VIJ5_9BACT</name>
<dbReference type="EMBL" id="VZAH01000020">
    <property type="protein sequence ID" value="MQP13249.1"/>
    <property type="molecule type" value="Genomic_DNA"/>
</dbReference>
<evidence type="ECO:0000313" key="4">
    <source>
        <dbReference type="Proteomes" id="UP000477980"/>
    </source>
</evidence>
<sequence>MTDILEKKQIIETDAEQISLPTFVRLVKARKKLFYVVMPIVLVVAICILYSLPRYYTTQTSLAPEVENTSISGGALGSLASSFGIDLNNMQSSDAITPLLYPDLMNDNKFVVDLLRIQVKAIKENLPPHTNYYTYLTMYKKKSWMEKSLESMSNLQSHEETAVKSLEKINPYMLTKKEDGIVKDVRNNIRIDIDKKSGMITVFATAQDPLICKILADSVSEKLKAFIIKYRTSKSQKDVEHYKKLMAESQAAYEKVRRQYASFADANNDVIMESVKSKMEDMENDMQLKYNQYTAYNTQYQASIAKLREHTPVFTVLQGASVPVKPAGPKRMLSILGILTFSFFVLLAGIISKQLLKELK</sequence>
<dbReference type="RefSeq" id="WP_153090355.1">
    <property type="nucleotide sequence ID" value="NZ_VZAH01000020.1"/>
</dbReference>
<dbReference type="PANTHER" id="PTHR32309">
    <property type="entry name" value="TYROSINE-PROTEIN KINASE"/>
    <property type="match status" value="1"/>
</dbReference>
<organism evidence="3 4">
    <name type="scientific">Segatella copri</name>
    <dbReference type="NCBI Taxonomy" id="165179"/>
    <lineage>
        <taxon>Bacteria</taxon>
        <taxon>Pseudomonadati</taxon>
        <taxon>Bacteroidota</taxon>
        <taxon>Bacteroidia</taxon>
        <taxon>Bacteroidales</taxon>
        <taxon>Prevotellaceae</taxon>
        <taxon>Segatella</taxon>
    </lineage>
</organism>
<feature type="transmembrane region" description="Helical" evidence="2">
    <location>
        <begin position="33"/>
        <end position="52"/>
    </location>
</feature>
<dbReference type="GO" id="GO:0005886">
    <property type="term" value="C:plasma membrane"/>
    <property type="evidence" value="ECO:0007669"/>
    <property type="project" value="TreeGrafter"/>
</dbReference>
<accession>A0A6G1VIJ5</accession>
<dbReference type="InterPro" id="IPR050445">
    <property type="entry name" value="Bact_polysacc_biosynth/exp"/>
</dbReference>